<proteinExistence type="predicted"/>
<dbReference type="GO" id="GO:0016829">
    <property type="term" value="F:lyase activity"/>
    <property type="evidence" value="ECO:0007669"/>
    <property type="project" value="UniProtKB-KW"/>
</dbReference>
<accession>A0ABM0K9V2</accession>
<name>A0ABM0K9V2_APLCA</name>
<dbReference type="SUPFAM" id="SSF53383">
    <property type="entry name" value="PLP-dependent transferases"/>
    <property type="match status" value="1"/>
</dbReference>
<evidence type="ECO:0000313" key="2">
    <source>
        <dbReference type="Proteomes" id="UP000694888"/>
    </source>
</evidence>
<dbReference type="InterPro" id="IPR015421">
    <property type="entry name" value="PyrdxlP-dep_Trfase_major"/>
</dbReference>
<dbReference type="InterPro" id="IPR015424">
    <property type="entry name" value="PyrdxlP-dep_Trfase"/>
</dbReference>
<keyword evidence="3" id="KW-0456">Lyase</keyword>
<feature type="non-terminal residue" evidence="3">
    <location>
        <position position="1"/>
    </location>
</feature>
<dbReference type="PANTHER" id="PTHR43092:SF4">
    <property type="entry name" value="AMINOTRANSFERASE CLASS V DOMAIN-CONTAINING PROTEIN"/>
    <property type="match status" value="1"/>
</dbReference>
<evidence type="ECO:0000313" key="3">
    <source>
        <dbReference type="RefSeq" id="XP_005112391.3"/>
    </source>
</evidence>
<reference evidence="3" key="1">
    <citation type="submission" date="2025-08" db="UniProtKB">
        <authorList>
            <consortium name="RefSeq"/>
        </authorList>
    </citation>
    <scope>IDENTIFICATION</scope>
</reference>
<dbReference type="Proteomes" id="UP000694888">
    <property type="component" value="Unplaced"/>
</dbReference>
<keyword evidence="2" id="KW-1185">Reference proteome</keyword>
<dbReference type="RefSeq" id="XP_005112391.3">
    <property type="nucleotide sequence ID" value="XM_005112334.3"/>
</dbReference>
<protein>
    <submittedName>
        <fullName evidence="3">Hercynylcysteine sulfoxide lyase</fullName>
    </submittedName>
</protein>
<gene>
    <name evidence="3" type="primary">LOC101849342</name>
</gene>
<dbReference type="Gene3D" id="3.90.1150.10">
    <property type="entry name" value="Aspartate Aminotransferase, domain 1"/>
    <property type="match status" value="1"/>
</dbReference>
<dbReference type="Gene3D" id="3.40.640.10">
    <property type="entry name" value="Type I PLP-dependent aspartate aminotransferase-like (Major domain)"/>
    <property type="match status" value="1"/>
</dbReference>
<dbReference type="GeneID" id="101849342"/>
<evidence type="ECO:0000256" key="1">
    <source>
        <dbReference type="ARBA" id="ARBA00022898"/>
    </source>
</evidence>
<organism evidence="2 3">
    <name type="scientific">Aplysia californica</name>
    <name type="common">California sea hare</name>
    <dbReference type="NCBI Taxonomy" id="6500"/>
    <lineage>
        <taxon>Eukaryota</taxon>
        <taxon>Metazoa</taxon>
        <taxon>Spiralia</taxon>
        <taxon>Lophotrochozoa</taxon>
        <taxon>Mollusca</taxon>
        <taxon>Gastropoda</taxon>
        <taxon>Heterobranchia</taxon>
        <taxon>Euthyneura</taxon>
        <taxon>Tectipleura</taxon>
        <taxon>Aplysiida</taxon>
        <taxon>Aplysioidea</taxon>
        <taxon>Aplysiidae</taxon>
        <taxon>Aplysia</taxon>
    </lineage>
</organism>
<keyword evidence="1" id="KW-0663">Pyridoxal phosphate</keyword>
<dbReference type="PANTHER" id="PTHR43092">
    <property type="entry name" value="L-CYSTEINE DESULFHYDRASE"/>
    <property type="match status" value="1"/>
</dbReference>
<dbReference type="InterPro" id="IPR015422">
    <property type="entry name" value="PyrdxlP-dep_Trfase_small"/>
</dbReference>
<sequence>NLHKWCFCPRGCALLHCAPKHTWLHPLVTSWHLGGSLDLQFFDLGTRDLIPLVCARNALQFYKALGGMEKIVGYTSELAEKAKQLFEKELGLTHLDIPASMEAPNMKMLKLPPFRDFPSLDENTWTLTEAIFGNTKVFGILSWVEGDFYFRYSVQIYNDMDDFRAATDVLKAFIQKHAA</sequence>